<reference evidence="10 11" key="1">
    <citation type="journal article" date="2017" name="Nat. Commun.">
        <title>Genome assembly with in vitro proximity ligation data and whole-genome triplication in lettuce.</title>
        <authorList>
            <person name="Reyes-Chin-Wo S."/>
            <person name="Wang Z."/>
            <person name="Yang X."/>
            <person name="Kozik A."/>
            <person name="Arikit S."/>
            <person name="Song C."/>
            <person name="Xia L."/>
            <person name="Froenicke L."/>
            <person name="Lavelle D.O."/>
            <person name="Truco M.J."/>
            <person name="Xia R."/>
            <person name="Zhu S."/>
            <person name="Xu C."/>
            <person name="Xu H."/>
            <person name="Xu X."/>
            <person name="Cox K."/>
            <person name="Korf I."/>
            <person name="Meyers B.C."/>
            <person name="Michelmore R.W."/>
        </authorList>
    </citation>
    <scope>NUCLEOTIDE SEQUENCE [LARGE SCALE GENOMIC DNA]</scope>
    <source>
        <strain evidence="11">cv. Salinas</strain>
        <tissue evidence="10">Seedlings</tissue>
    </source>
</reference>
<feature type="compositionally biased region" description="Basic and acidic residues" evidence="8">
    <location>
        <begin position="73"/>
        <end position="87"/>
    </location>
</feature>
<feature type="compositionally biased region" description="Basic and acidic residues" evidence="8">
    <location>
        <begin position="1"/>
        <end position="10"/>
    </location>
</feature>
<accession>A0A9R1WVR4</accession>
<sequence length="689" mass="76321">MSRASEDTVRFEPASLGSEGLVEVRDNELHSCRDFSGDLGEVHRQVQRRVCSPGGEGTLQANVQKREIELETQAREEAESQRMDRRPAQSQPAAKRTKSADSRTGGQKGHEGAYRSGACYKCGKEGHIAKDFPKGFMVCFHCNQTGHRKAECPQLHQGSAQGSTPAARVTKVRPMKDEAPKARGRAFQLTAEEVRAAPDVVAVYATDVIRGCILEIFGVEFLIELIPIAIGDVYVIVGMDWLSRFGAVIDCERQLVTIRNPSGGVLTVYGEGTRCGSAFCSAARARQSLQQGCSGFVAYVLDTRMAVGRPISIDEVPIVCEFPDVFPEELPGVPPYSLCIRESTVTVSNKHCFELLKNAGTSSVTEELHEDPNRHHASNVGDSDKFAHRSKYIISLILYVYLKFDLMQLVGLTSLLLASKYEDFWHPQETTILHRQSHNDSTTGKVIELDPKKTLNMRRVVTKHTIGKELLYSFILFTNTMLEQGISHKESVNPSNIMPFVKEALDGIEFARGDPNSTWGCVRAAMGHPKPFDLKYVAIGNEDCWLKKYHAYPDIKMIFNCDGSNGPLDHPVDMYDFHIYANASTVFSMANTFDHTSPFVSEYAMTGNDAGSGSLLGVLVEAGFLIGIVICNDVVEMANYAPLFVNTNDRRWMSDAIVFDSSQSYGTPSYWMQHFFKESNGATLLKSTL</sequence>
<dbReference type="EMBL" id="NBSK02000009">
    <property type="protein sequence ID" value="KAJ0188349.1"/>
    <property type="molecule type" value="Genomic_DNA"/>
</dbReference>
<gene>
    <name evidence="10" type="ORF">LSAT_V11C900476550</name>
</gene>
<dbReference type="SMART" id="SM00813">
    <property type="entry name" value="Alpha-L-AF_C"/>
    <property type="match status" value="1"/>
</dbReference>
<dbReference type="InterPro" id="IPR051563">
    <property type="entry name" value="Glycosyl_Hydrolase_51"/>
</dbReference>
<dbReference type="Pfam" id="PF08284">
    <property type="entry name" value="RVP_2"/>
    <property type="match status" value="1"/>
</dbReference>
<dbReference type="SUPFAM" id="SSF47954">
    <property type="entry name" value="Cyclin-like"/>
    <property type="match status" value="1"/>
</dbReference>
<feature type="region of interest" description="Disordered" evidence="8">
    <location>
        <begin position="155"/>
        <end position="177"/>
    </location>
</feature>
<dbReference type="Gene3D" id="2.40.70.10">
    <property type="entry name" value="Acid Proteases"/>
    <property type="match status" value="1"/>
</dbReference>
<feature type="domain" description="CCHC-type" evidence="9">
    <location>
        <begin position="139"/>
        <end position="154"/>
    </location>
</feature>
<dbReference type="GO" id="GO:0008270">
    <property type="term" value="F:zinc ion binding"/>
    <property type="evidence" value="ECO:0007669"/>
    <property type="project" value="UniProtKB-KW"/>
</dbReference>
<dbReference type="SMART" id="SM00343">
    <property type="entry name" value="ZnF_C2HC"/>
    <property type="match status" value="2"/>
</dbReference>
<keyword evidence="6" id="KW-0325">Glycoprotein</keyword>
<dbReference type="InterPro" id="IPR021109">
    <property type="entry name" value="Peptidase_aspartic_dom_sf"/>
</dbReference>
<keyword evidence="5" id="KW-0378">Hydrolase</keyword>
<evidence type="ECO:0000256" key="8">
    <source>
        <dbReference type="SAM" id="MobiDB-lite"/>
    </source>
</evidence>
<keyword evidence="11" id="KW-1185">Reference proteome</keyword>
<dbReference type="InterPro" id="IPR001878">
    <property type="entry name" value="Znf_CCHC"/>
</dbReference>
<feature type="domain" description="CCHC-type" evidence="9">
    <location>
        <begin position="119"/>
        <end position="134"/>
    </location>
</feature>
<evidence type="ECO:0000256" key="2">
    <source>
        <dbReference type="ARBA" id="ARBA00007186"/>
    </source>
</evidence>
<dbReference type="InterPro" id="IPR017853">
    <property type="entry name" value="GH"/>
</dbReference>
<dbReference type="Proteomes" id="UP000235145">
    <property type="component" value="Unassembled WGS sequence"/>
</dbReference>
<dbReference type="InterPro" id="IPR010720">
    <property type="entry name" value="Alpha-L-AF_C"/>
</dbReference>
<evidence type="ECO:0000259" key="9">
    <source>
        <dbReference type="PROSITE" id="PS50158"/>
    </source>
</evidence>
<dbReference type="GO" id="GO:0045493">
    <property type="term" value="P:xylan catabolic process"/>
    <property type="evidence" value="ECO:0000318"/>
    <property type="project" value="GO_Central"/>
</dbReference>
<evidence type="ECO:0000256" key="4">
    <source>
        <dbReference type="ARBA" id="ARBA00022729"/>
    </source>
</evidence>
<dbReference type="PROSITE" id="PS50158">
    <property type="entry name" value="ZF_CCHC"/>
    <property type="match status" value="2"/>
</dbReference>
<dbReference type="AlphaFoldDB" id="A0A9R1WVR4"/>
<dbReference type="Pfam" id="PF06964">
    <property type="entry name" value="Alpha-L-AF_C"/>
    <property type="match status" value="1"/>
</dbReference>
<evidence type="ECO:0000256" key="1">
    <source>
        <dbReference type="ARBA" id="ARBA00001462"/>
    </source>
</evidence>
<evidence type="ECO:0000256" key="6">
    <source>
        <dbReference type="ARBA" id="ARBA00023180"/>
    </source>
</evidence>
<comment type="catalytic activity">
    <reaction evidence="1">
        <text>Hydrolysis of terminal non-reducing alpha-L-arabinofuranoside residues in alpha-L-arabinosides.</text>
        <dbReference type="EC" id="3.2.1.55"/>
    </reaction>
</comment>
<dbReference type="InterPro" id="IPR036915">
    <property type="entry name" value="Cyclin-like_sf"/>
</dbReference>
<dbReference type="InterPro" id="IPR055235">
    <property type="entry name" value="ASD1_cat"/>
</dbReference>
<evidence type="ECO:0000256" key="5">
    <source>
        <dbReference type="ARBA" id="ARBA00022801"/>
    </source>
</evidence>
<dbReference type="Gene3D" id="4.10.60.10">
    <property type="entry name" value="Zinc finger, CCHC-type"/>
    <property type="match status" value="2"/>
</dbReference>
<keyword evidence="7" id="KW-0863">Zinc-finger</keyword>
<feature type="region of interest" description="Disordered" evidence="8">
    <location>
        <begin position="73"/>
        <end position="112"/>
    </location>
</feature>
<dbReference type="PANTHER" id="PTHR31776:SF0">
    <property type="entry name" value="ALPHA-L-ARABINOFURANOSIDASE 1"/>
    <property type="match status" value="1"/>
</dbReference>
<evidence type="ECO:0000313" key="10">
    <source>
        <dbReference type="EMBL" id="KAJ0188349.1"/>
    </source>
</evidence>
<dbReference type="GO" id="GO:0003676">
    <property type="term" value="F:nucleic acid binding"/>
    <property type="evidence" value="ECO:0007669"/>
    <property type="project" value="InterPro"/>
</dbReference>
<keyword evidence="7" id="KW-0862">Zinc</keyword>
<dbReference type="EC" id="3.2.1.55" evidence="3"/>
<dbReference type="SUPFAM" id="SSF57756">
    <property type="entry name" value="Retrovirus zinc finger-like domains"/>
    <property type="match status" value="1"/>
</dbReference>
<dbReference type="PANTHER" id="PTHR31776">
    <property type="entry name" value="ALPHA-L-ARABINOFURANOSIDASE 1"/>
    <property type="match status" value="1"/>
</dbReference>
<comment type="similarity">
    <text evidence="2">Belongs to the glycosyl hydrolase 51 family.</text>
</comment>
<name>A0A9R1WVR4_LACSA</name>
<dbReference type="Gene3D" id="3.20.20.80">
    <property type="entry name" value="Glycosidases"/>
    <property type="match status" value="1"/>
</dbReference>
<evidence type="ECO:0000313" key="11">
    <source>
        <dbReference type="Proteomes" id="UP000235145"/>
    </source>
</evidence>
<feature type="region of interest" description="Disordered" evidence="8">
    <location>
        <begin position="1"/>
        <end position="26"/>
    </location>
</feature>
<dbReference type="Pfam" id="PF00098">
    <property type="entry name" value="zf-CCHC"/>
    <property type="match status" value="2"/>
</dbReference>
<keyword evidence="4" id="KW-0732">Signal</keyword>
<proteinExistence type="inferred from homology"/>
<dbReference type="Pfam" id="PF22848">
    <property type="entry name" value="ASD1_dom"/>
    <property type="match status" value="1"/>
</dbReference>
<dbReference type="GO" id="GO:0046373">
    <property type="term" value="P:L-arabinose metabolic process"/>
    <property type="evidence" value="ECO:0007669"/>
    <property type="project" value="InterPro"/>
</dbReference>
<evidence type="ECO:0000256" key="7">
    <source>
        <dbReference type="PROSITE-ProRule" id="PRU00047"/>
    </source>
</evidence>
<protein>
    <recommendedName>
        <fullName evidence="3">non-reducing end alpha-L-arabinofuranosidase</fullName>
        <ecNumber evidence="3">3.2.1.55</ecNumber>
    </recommendedName>
</protein>
<keyword evidence="7" id="KW-0479">Metal-binding</keyword>
<organism evidence="10 11">
    <name type="scientific">Lactuca sativa</name>
    <name type="common">Garden lettuce</name>
    <dbReference type="NCBI Taxonomy" id="4236"/>
    <lineage>
        <taxon>Eukaryota</taxon>
        <taxon>Viridiplantae</taxon>
        <taxon>Streptophyta</taxon>
        <taxon>Embryophyta</taxon>
        <taxon>Tracheophyta</taxon>
        <taxon>Spermatophyta</taxon>
        <taxon>Magnoliopsida</taxon>
        <taxon>eudicotyledons</taxon>
        <taxon>Gunneridae</taxon>
        <taxon>Pentapetalae</taxon>
        <taxon>asterids</taxon>
        <taxon>campanulids</taxon>
        <taxon>Asterales</taxon>
        <taxon>Asteraceae</taxon>
        <taxon>Cichorioideae</taxon>
        <taxon>Cichorieae</taxon>
        <taxon>Lactucinae</taxon>
        <taxon>Lactuca</taxon>
    </lineage>
</organism>
<dbReference type="InterPro" id="IPR036875">
    <property type="entry name" value="Znf_CCHC_sf"/>
</dbReference>
<comment type="caution">
    <text evidence="10">The sequence shown here is derived from an EMBL/GenBank/DDBJ whole genome shotgun (WGS) entry which is preliminary data.</text>
</comment>
<dbReference type="GO" id="GO:0046556">
    <property type="term" value="F:alpha-L-arabinofuranosidase activity"/>
    <property type="evidence" value="ECO:0000318"/>
    <property type="project" value="GO_Central"/>
</dbReference>
<evidence type="ECO:0000256" key="3">
    <source>
        <dbReference type="ARBA" id="ARBA00012670"/>
    </source>
</evidence>
<dbReference type="SUPFAM" id="SSF51445">
    <property type="entry name" value="(Trans)glycosidases"/>
    <property type="match status" value="1"/>
</dbReference>